<dbReference type="HOGENOM" id="CLU_3371563_0_0_11"/>
<dbReference type="EMBL" id="CP001630">
    <property type="protein sequence ID" value="ACU39047.1"/>
    <property type="molecule type" value="Genomic_DNA"/>
</dbReference>
<sequence length="34" mass="3325">MGSPGLSRDGLLRAAAPVNGDFAVLLAQRLSGGG</sequence>
<dbReference type="AlphaFoldDB" id="C6W8X5"/>
<evidence type="ECO:0000313" key="2">
    <source>
        <dbReference type="Proteomes" id="UP000002213"/>
    </source>
</evidence>
<dbReference type="Proteomes" id="UP000002213">
    <property type="component" value="Chromosome"/>
</dbReference>
<gene>
    <name evidence="1" type="ordered locus">Amir_5226</name>
</gene>
<dbReference type="KEGG" id="ami:Amir_5226"/>
<reference evidence="1 2" key="1">
    <citation type="journal article" date="2009" name="Stand. Genomic Sci.">
        <title>Complete genome sequence of Actinosynnema mirum type strain (101).</title>
        <authorList>
            <person name="Land M."/>
            <person name="Lapidus A."/>
            <person name="Mayilraj S."/>
            <person name="Chen F."/>
            <person name="Copeland A."/>
            <person name="Del Rio T.G."/>
            <person name="Nolan M."/>
            <person name="Lucas S."/>
            <person name="Tice H."/>
            <person name="Cheng J.F."/>
            <person name="Chertkov O."/>
            <person name="Bruce D."/>
            <person name="Goodwin L."/>
            <person name="Pitluck S."/>
            <person name="Rohde M."/>
            <person name="Goker M."/>
            <person name="Pati A."/>
            <person name="Ivanova N."/>
            <person name="Mavromatis K."/>
            <person name="Chen A."/>
            <person name="Palaniappan K."/>
            <person name="Hauser L."/>
            <person name="Chang Y.J."/>
            <person name="Jeffries C.C."/>
            <person name="Brettin T."/>
            <person name="Detter J.C."/>
            <person name="Han C."/>
            <person name="Chain P."/>
            <person name="Tindall B.J."/>
            <person name="Bristow J."/>
            <person name="Eisen J.A."/>
            <person name="Markowitz V."/>
            <person name="Hugenholtz P."/>
            <person name="Kyrpides N.C."/>
            <person name="Klenk H.P."/>
        </authorList>
    </citation>
    <scope>NUCLEOTIDE SEQUENCE [LARGE SCALE GENOMIC DNA]</scope>
    <source>
        <strain evidence="2">ATCC 29888 / DSM 43827 / JCM 3225 / NBRC 14064 / NCIMB 13271 / NRRL B-12336 / IMRU 3971 / 101</strain>
    </source>
</reference>
<keyword evidence="2" id="KW-1185">Reference proteome</keyword>
<protein>
    <submittedName>
        <fullName evidence="1">Uncharacterized protein</fullName>
    </submittedName>
</protein>
<proteinExistence type="predicted"/>
<evidence type="ECO:0000313" key="1">
    <source>
        <dbReference type="EMBL" id="ACU39047.1"/>
    </source>
</evidence>
<accession>C6W8X5</accession>
<name>C6W8X5_ACTMD</name>
<organism evidence="1 2">
    <name type="scientific">Actinosynnema mirum (strain ATCC 29888 / DSM 43827 / JCM 3225 / NBRC 14064 / NCIMB 13271 / NRRL B-12336 / IMRU 3971 / 101)</name>
    <dbReference type="NCBI Taxonomy" id="446462"/>
    <lineage>
        <taxon>Bacteria</taxon>
        <taxon>Bacillati</taxon>
        <taxon>Actinomycetota</taxon>
        <taxon>Actinomycetes</taxon>
        <taxon>Pseudonocardiales</taxon>
        <taxon>Pseudonocardiaceae</taxon>
        <taxon>Actinosynnema</taxon>
    </lineage>
</organism>